<protein>
    <recommendedName>
        <fullName evidence="1">DUF7154 domain-containing protein</fullName>
    </recommendedName>
</protein>
<keyword evidence="3" id="KW-1185">Reference proteome</keyword>
<gene>
    <name evidence="2" type="ORF">CRE_11573</name>
</gene>
<dbReference type="Pfam" id="PF23673">
    <property type="entry name" value="DUF7154"/>
    <property type="match status" value="1"/>
</dbReference>
<dbReference type="PANTHER" id="PTHR23062:SF3">
    <property type="entry name" value="ANF_RECEPTOR DOMAIN-CONTAINING PROTEIN-RELATED"/>
    <property type="match status" value="1"/>
</dbReference>
<reference evidence="2" key="1">
    <citation type="submission" date="2007-07" db="EMBL/GenBank/DDBJ databases">
        <title>PCAP assembly of the Caenorhabditis remanei genome.</title>
        <authorList>
            <consortium name="The Caenorhabditis remanei Sequencing Consortium"/>
            <person name="Wilson R.K."/>
        </authorList>
    </citation>
    <scope>NUCLEOTIDE SEQUENCE [LARGE SCALE GENOMIC DNA]</scope>
    <source>
        <strain evidence="2">PB4641</strain>
    </source>
</reference>
<evidence type="ECO:0000313" key="2">
    <source>
        <dbReference type="EMBL" id="EFP12114.1"/>
    </source>
</evidence>
<name>E3NP33_CAERE</name>
<dbReference type="InParanoid" id="E3NP33"/>
<dbReference type="GO" id="GO:0045087">
    <property type="term" value="P:innate immune response"/>
    <property type="evidence" value="ECO:0007669"/>
    <property type="project" value="TreeGrafter"/>
</dbReference>
<dbReference type="InterPro" id="IPR055578">
    <property type="entry name" value="DUF7154"/>
</dbReference>
<dbReference type="AlphaFoldDB" id="E3NP33"/>
<feature type="domain" description="DUF7154" evidence="1">
    <location>
        <begin position="164"/>
        <end position="272"/>
    </location>
</feature>
<evidence type="ECO:0000259" key="1">
    <source>
        <dbReference type="Pfam" id="PF23673"/>
    </source>
</evidence>
<accession>E3NP33</accession>
<evidence type="ECO:0000313" key="3">
    <source>
        <dbReference type="Proteomes" id="UP000008281"/>
    </source>
</evidence>
<dbReference type="HOGENOM" id="CLU_041479_0_0_1"/>
<dbReference type="STRING" id="31234.E3NP33"/>
<proteinExistence type="predicted"/>
<dbReference type="FunCoup" id="E3NP33">
    <property type="interactions" value="534"/>
</dbReference>
<organism evidence="3">
    <name type="scientific">Caenorhabditis remanei</name>
    <name type="common">Caenorhabditis vulgaris</name>
    <dbReference type="NCBI Taxonomy" id="31234"/>
    <lineage>
        <taxon>Eukaryota</taxon>
        <taxon>Metazoa</taxon>
        <taxon>Ecdysozoa</taxon>
        <taxon>Nematoda</taxon>
        <taxon>Chromadorea</taxon>
        <taxon>Rhabditida</taxon>
        <taxon>Rhabditina</taxon>
        <taxon>Rhabditomorpha</taxon>
        <taxon>Rhabditoidea</taxon>
        <taxon>Rhabditidae</taxon>
        <taxon>Peloderinae</taxon>
        <taxon>Caenorhabditis</taxon>
    </lineage>
</organism>
<dbReference type="EMBL" id="DS269304">
    <property type="protein sequence ID" value="EFP12114.1"/>
    <property type="molecule type" value="Genomic_DNA"/>
</dbReference>
<dbReference type="eggNOG" id="KOG4297">
    <property type="taxonomic scope" value="Eukaryota"/>
</dbReference>
<sequence>MANVRFDTKEEEEIEYHTDAGSLENSLYSHPPDPSLGYRDTTTGSNLYTVLKVCPVSSHLLLRIFQKFLNNGNVSLCGAQVLITVKRYPDESDVSDIISQLRANHVFVYIGVDSNPSGGSNSATLYEMSYQTNGYCAFATGNDLVEAFYWMTWILQHPYQFIAQNFVVSGSGRIEIPTFKTPIPDGQDDFVRLAITVQNHTLDNSFVSMNYTFASTDESYVHTFPGDRVSSLYGTAQSQWFSVNGSLSFKWTIDYYYNTSKPQIIECRMYSKYYHDFLPLPHF</sequence>
<dbReference type="Proteomes" id="UP000008281">
    <property type="component" value="Unassembled WGS sequence"/>
</dbReference>
<dbReference type="PANTHER" id="PTHR23062">
    <property type="entry name" value="HYPOTHETICAL PROTEIN C.ELEGANS"/>
    <property type="match status" value="1"/>
</dbReference>